<dbReference type="EMBL" id="NVGE01000007">
    <property type="protein sequence ID" value="PFZ32679.1"/>
    <property type="molecule type" value="Genomic_DNA"/>
</dbReference>
<comment type="caution">
    <text evidence="5">The sequence shown here is derived from an EMBL/GenBank/DDBJ whole genome shotgun (WGS) entry which is preliminary data.</text>
</comment>
<dbReference type="PANTHER" id="PTHR46825">
    <property type="entry name" value="D-ALANYL-D-ALANINE-CARBOXYPEPTIDASE/ENDOPEPTIDASE AMPH"/>
    <property type="match status" value="1"/>
</dbReference>
<dbReference type="Gene3D" id="3.40.710.10">
    <property type="entry name" value="DD-peptidase/beta-lactamase superfamily"/>
    <property type="match status" value="1"/>
</dbReference>
<organism evidence="5 6">
    <name type="scientific">Bacillus wiedmannii</name>
    <dbReference type="NCBI Taxonomy" id="1890302"/>
    <lineage>
        <taxon>Bacteria</taxon>
        <taxon>Bacillati</taxon>
        <taxon>Bacillota</taxon>
        <taxon>Bacilli</taxon>
        <taxon>Bacillales</taxon>
        <taxon>Bacillaceae</taxon>
        <taxon>Bacillus</taxon>
        <taxon>Bacillus cereus group</taxon>
    </lineage>
</organism>
<dbReference type="SUPFAM" id="SSF56601">
    <property type="entry name" value="beta-lactamase/transpeptidase-like"/>
    <property type="match status" value="1"/>
</dbReference>
<feature type="region of interest" description="Disordered" evidence="2">
    <location>
        <begin position="264"/>
        <end position="283"/>
    </location>
</feature>
<dbReference type="Pfam" id="PF00395">
    <property type="entry name" value="SLH"/>
    <property type="match status" value="1"/>
</dbReference>
<dbReference type="InterPro" id="IPR001466">
    <property type="entry name" value="Beta-lactam-related"/>
</dbReference>
<dbReference type="PROSITE" id="PS51272">
    <property type="entry name" value="SLH"/>
    <property type="match status" value="2"/>
</dbReference>
<feature type="signal peptide" evidence="3">
    <location>
        <begin position="1"/>
        <end position="23"/>
    </location>
</feature>
<feature type="compositionally biased region" description="Polar residues" evidence="2">
    <location>
        <begin position="27"/>
        <end position="43"/>
    </location>
</feature>
<dbReference type="InterPro" id="IPR050491">
    <property type="entry name" value="AmpC-like"/>
</dbReference>
<dbReference type="RefSeq" id="WP_098577160.1">
    <property type="nucleotide sequence ID" value="NZ_NVGE01000007.1"/>
</dbReference>
<feature type="chain" id="PRO_5013332982" evidence="3">
    <location>
        <begin position="24"/>
        <end position="678"/>
    </location>
</feature>
<accession>A0A2B5J785</accession>
<sequence>MKQKINKLGIVAILLSSSTMISACSQQSLEGETSKPSASTTNIEMMKGPNNKKEIESFADPLFEEKMKKYNVNGSSFVVVHDGKVVVNKGYGYADKEKKIPVTKDTVFQIASISKTFTTLAVMQQVDKGNIKLDQDVQKYLGGLQIPNQTGKPLTLFDMLTYTSGFDFPDLTNVTGPEYTDDENSIPMKEFFSKHMPTVVRPPGEVYTYDNVSFALAGFAVENVTNIPFSKYMEKNVFKPLDMKSTSMSFTPELLERMATHYGPTGEPIPTSGSGLRDTPQGSILSTAEDMSKYMIMQLQKGKFKDKEIASKKSIDMMHTYQVFDDKTTPVATIGFETPFNKFANGQHVVMKGGSMPGHQSLMILVPKQKTAFFMSYNNDSMMSIEVYEALMDHYFPAKKNEVKTSYLPLEEKEAHKYLGLFQNTRFAAIRTHFTYENGNLVMEDGITGKQVLKMIHPLLFEDSEGNKVAFKENSAGEITYFHYDSPKSLDFVADAQRINNKPSFDDIPQNSDYRSHINNLHALNIMGAETGNLFNPTGTMTQGEFADTLLLAHGWNGFPDQSKEATEKIMNGIPEFNRATPITRQVAATMIQNVQQIQNLKTIQPDKAIKVKVLDAADDWAVQSIQALASQGILDPDTSINADGSFMFRPKDLLLRQEASALLDLAFGHYALPIKQK</sequence>
<feature type="region of interest" description="Disordered" evidence="2">
    <location>
        <begin position="27"/>
        <end position="46"/>
    </location>
</feature>
<feature type="domain" description="SLH" evidence="4">
    <location>
        <begin position="609"/>
        <end position="678"/>
    </location>
</feature>
<keyword evidence="1 3" id="KW-0732">Signal</keyword>
<dbReference type="PROSITE" id="PS51257">
    <property type="entry name" value="PROKAR_LIPOPROTEIN"/>
    <property type="match status" value="1"/>
</dbReference>
<dbReference type="Proteomes" id="UP000223311">
    <property type="component" value="Unassembled WGS sequence"/>
</dbReference>
<proteinExistence type="predicted"/>
<dbReference type="AlphaFoldDB" id="A0A2B5J785"/>
<dbReference type="InterPro" id="IPR001119">
    <property type="entry name" value="SLH_dom"/>
</dbReference>
<evidence type="ECO:0000259" key="4">
    <source>
        <dbReference type="PROSITE" id="PS51272"/>
    </source>
</evidence>
<protein>
    <submittedName>
        <fullName evidence="5">Penicillin-binding protein</fullName>
    </submittedName>
</protein>
<dbReference type="PANTHER" id="PTHR46825:SF9">
    <property type="entry name" value="BETA-LACTAMASE-RELATED DOMAIN-CONTAINING PROTEIN"/>
    <property type="match status" value="1"/>
</dbReference>
<evidence type="ECO:0000313" key="6">
    <source>
        <dbReference type="Proteomes" id="UP000223311"/>
    </source>
</evidence>
<evidence type="ECO:0000313" key="5">
    <source>
        <dbReference type="EMBL" id="PFZ32679.1"/>
    </source>
</evidence>
<dbReference type="Pfam" id="PF00144">
    <property type="entry name" value="Beta-lactamase"/>
    <property type="match status" value="1"/>
</dbReference>
<reference evidence="5 6" key="1">
    <citation type="submission" date="2017-09" db="EMBL/GenBank/DDBJ databases">
        <title>Large-scale bioinformatics analysis of Bacillus genomes uncovers conserved roles of natural products in bacterial physiology.</title>
        <authorList>
            <consortium name="Agbiome Team Llc"/>
            <person name="Bleich R.M."/>
            <person name="Grubbs K.J."/>
            <person name="Santa Maria K.C."/>
            <person name="Allen S.E."/>
            <person name="Farag S."/>
            <person name="Shank E.A."/>
            <person name="Bowers A."/>
        </authorList>
    </citation>
    <scope>NUCLEOTIDE SEQUENCE [LARGE SCALE GENOMIC DNA]</scope>
    <source>
        <strain evidence="5 6">AFS080080</strain>
    </source>
</reference>
<gene>
    <name evidence="5" type="ORF">COL66_08785</name>
</gene>
<feature type="domain" description="SLH" evidence="4">
    <location>
        <begin position="501"/>
        <end position="564"/>
    </location>
</feature>
<evidence type="ECO:0000256" key="1">
    <source>
        <dbReference type="ARBA" id="ARBA00022729"/>
    </source>
</evidence>
<dbReference type="InterPro" id="IPR012338">
    <property type="entry name" value="Beta-lactam/transpept-like"/>
</dbReference>
<evidence type="ECO:0000256" key="2">
    <source>
        <dbReference type="SAM" id="MobiDB-lite"/>
    </source>
</evidence>
<name>A0A2B5J785_9BACI</name>
<evidence type="ECO:0000256" key="3">
    <source>
        <dbReference type="SAM" id="SignalP"/>
    </source>
</evidence>